<evidence type="ECO:0000256" key="1">
    <source>
        <dbReference type="SAM" id="SignalP"/>
    </source>
</evidence>
<evidence type="ECO:0008006" key="4">
    <source>
        <dbReference type="Google" id="ProtNLM"/>
    </source>
</evidence>
<protein>
    <recommendedName>
        <fullName evidence="4">Outer membrane beta-barrel protein</fullName>
    </recommendedName>
</protein>
<keyword evidence="3" id="KW-1185">Reference proteome</keyword>
<organism evidence="2 3">
    <name type="scientific">Sphingomonas pokkalii</name>
    <dbReference type="NCBI Taxonomy" id="2175090"/>
    <lineage>
        <taxon>Bacteria</taxon>
        <taxon>Pseudomonadati</taxon>
        <taxon>Pseudomonadota</taxon>
        <taxon>Alphaproteobacteria</taxon>
        <taxon>Sphingomonadales</taxon>
        <taxon>Sphingomonadaceae</taxon>
        <taxon>Sphingomonas</taxon>
    </lineage>
</organism>
<name>A0A2U0SGI9_9SPHN</name>
<keyword evidence="1" id="KW-0732">Signal</keyword>
<feature type="chain" id="PRO_5015606188" description="Outer membrane beta-barrel protein" evidence="1">
    <location>
        <begin position="26"/>
        <end position="435"/>
    </location>
</feature>
<dbReference type="OrthoDB" id="7398962at2"/>
<sequence>MIVRGYGSAWACLALGVVCSAQARAQNVGESLVAPDLPLQYDRGRNESVLDRPRPEYEALGLRLGSFTLFPRLDSEVGFSDNVYAVKSPRTSDGYVAFAPRATLSNNDIRYSLDVSAGYAGRRYFSESQRDENTWFAGANGRFDANSSLSLSARLRASRAVEPRTSAAVPLTASEPVQYRQNEAGATINFTGGKTRGQLTFDYNGFTFASVRTFAGTVLDQSSRNRDVYRGGGRGEISISADTSVFVQLGYEKSDYRTPLALGVPNRTSEQLRALVGASFDVTSLIRGALSAGYVRRSYNAAIYPDISGWAAEGRIQYFVSPLTTVTLNLRRTVEDASFQDTSGFFATSANLRADHELLRNLLLYAQAGYEIDTYQGRGATVPDVKVWRLGAGARYFMNRTIGIGVSYAHDSRTSNAVANAYTENRGLISLILQR</sequence>
<accession>A0A2U0SGI9</accession>
<dbReference type="SUPFAM" id="SSF56925">
    <property type="entry name" value="OMPA-like"/>
    <property type="match status" value="1"/>
</dbReference>
<dbReference type="Proteomes" id="UP000245890">
    <property type="component" value="Unassembled WGS sequence"/>
</dbReference>
<gene>
    <name evidence="2" type="ORF">DD559_14905</name>
</gene>
<feature type="signal peptide" evidence="1">
    <location>
        <begin position="1"/>
        <end position="25"/>
    </location>
</feature>
<dbReference type="Pfam" id="PF10082">
    <property type="entry name" value="BBP2_2"/>
    <property type="match status" value="1"/>
</dbReference>
<dbReference type="AlphaFoldDB" id="A0A2U0SGI9"/>
<dbReference type="InterPro" id="IPR011250">
    <property type="entry name" value="OMP/PagP_B-barrel"/>
</dbReference>
<comment type="caution">
    <text evidence="2">The sequence shown here is derived from an EMBL/GenBank/DDBJ whole genome shotgun (WGS) entry which is preliminary data.</text>
</comment>
<dbReference type="EMBL" id="QENQ01000001">
    <property type="protein sequence ID" value="PVX30476.1"/>
    <property type="molecule type" value="Genomic_DNA"/>
</dbReference>
<evidence type="ECO:0000313" key="3">
    <source>
        <dbReference type="Proteomes" id="UP000245890"/>
    </source>
</evidence>
<dbReference type="InterPro" id="IPR018759">
    <property type="entry name" value="BBP2_2"/>
</dbReference>
<reference evidence="2 3" key="1">
    <citation type="submission" date="2018-05" db="EMBL/GenBank/DDBJ databases">
        <title>Description of Sphingomonas pokkalii sp nov, isolated from the rhizosphere of saline tolerant pokkali rice and its draft genome analysis.</title>
        <authorList>
            <person name="Menon R."/>
            <person name="Kumari S."/>
            <person name="Rameshkumar N."/>
        </authorList>
    </citation>
    <scope>NUCLEOTIDE SEQUENCE [LARGE SCALE GENOMIC DNA]</scope>
    <source>
        <strain evidence="2 3">L3B27</strain>
    </source>
</reference>
<evidence type="ECO:0000313" key="2">
    <source>
        <dbReference type="EMBL" id="PVX30476.1"/>
    </source>
</evidence>
<proteinExistence type="predicted"/>